<dbReference type="AlphaFoldDB" id="A0AAJ1WIS6"/>
<protein>
    <submittedName>
        <fullName evidence="1">Uncharacterized protein</fullName>
    </submittedName>
</protein>
<dbReference type="EMBL" id="JAUSUC010000009">
    <property type="protein sequence ID" value="MDQ0214633.1"/>
    <property type="molecule type" value="Genomic_DNA"/>
</dbReference>
<comment type="caution">
    <text evidence="1">The sequence shown here is derived from an EMBL/GenBank/DDBJ whole genome shotgun (WGS) entry which is preliminary data.</text>
</comment>
<evidence type="ECO:0000313" key="1">
    <source>
        <dbReference type="EMBL" id="MDQ0214633.1"/>
    </source>
</evidence>
<evidence type="ECO:0000313" key="2">
    <source>
        <dbReference type="Proteomes" id="UP001237207"/>
    </source>
</evidence>
<accession>A0AAJ1WIS6</accession>
<name>A0AAJ1WIS6_9BACI</name>
<proteinExistence type="predicted"/>
<sequence length="117" mass="13653">MNAQKILNEIEELHYWDARVLQMESSFFGDELRIVFEDTDFNVILLFTGCSKFSFVTSVDDRLKPLKELTKTQIPYFIQDVEITDVQIDGEDILKCNIFMPPLNVEVICNTILIEKE</sequence>
<dbReference type="Proteomes" id="UP001237207">
    <property type="component" value="Unassembled WGS sequence"/>
</dbReference>
<keyword evidence="2" id="KW-1185">Reference proteome</keyword>
<organism evidence="1 2">
    <name type="scientific">Oikeobacillus pervagus</name>
    <dbReference type="NCBI Taxonomy" id="1325931"/>
    <lineage>
        <taxon>Bacteria</taxon>
        <taxon>Bacillati</taxon>
        <taxon>Bacillota</taxon>
        <taxon>Bacilli</taxon>
        <taxon>Bacillales</taxon>
        <taxon>Bacillaceae</taxon>
        <taxon>Oikeobacillus</taxon>
    </lineage>
</organism>
<dbReference type="RefSeq" id="WP_307256617.1">
    <property type="nucleotide sequence ID" value="NZ_JAUSUC010000009.1"/>
</dbReference>
<gene>
    <name evidence="1" type="ORF">J2S13_001030</name>
</gene>
<reference evidence="1" key="1">
    <citation type="submission" date="2023-07" db="EMBL/GenBank/DDBJ databases">
        <title>Genomic Encyclopedia of Type Strains, Phase IV (KMG-IV): sequencing the most valuable type-strain genomes for metagenomic binning, comparative biology and taxonomic classification.</title>
        <authorList>
            <person name="Goeker M."/>
        </authorList>
    </citation>
    <scope>NUCLEOTIDE SEQUENCE</scope>
    <source>
        <strain evidence="1">DSM 23947</strain>
    </source>
</reference>